<dbReference type="EMBL" id="FWXF01000022">
    <property type="protein sequence ID" value="SMC27621.1"/>
    <property type="molecule type" value="Genomic_DNA"/>
</dbReference>
<organism evidence="1 2">
    <name type="scientific">Desulfacinum hydrothermale DSM 13146</name>
    <dbReference type="NCBI Taxonomy" id="1121390"/>
    <lineage>
        <taxon>Bacteria</taxon>
        <taxon>Pseudomonadati</taxon>
        <taxon>Thermodesulfobacteriota</taxon>
        <taxon>Syntrophobacteria</taxon>
        <taxon>Syntrophobacterales</taxon>
        <taxon>Syntrophobacteraceae</taxon>
        <taxon>Desulfacinum</taxon>
    </lineage>
</organism>
<dbReference type="Proteomes" id="UP000192783">
    <property type="component" value="Unassembled WGS sequence"/>
</dbReference>
<reference evidence="1 2" key="1">
    <citation type="submission" date="2017-04" db="EMBL/GenBank/DDBJ databases">
        <authorList>
            <person name="Afonso C.L."/>
            <person name="Miller P.J."/>
            <person name="Scott M.A."/>
            <person name="Spackman E."/>
            <person name="Goraichik I."/>
            <person name="Dimitrov K.M."/>
            <person name="Suarez D.L."/>
            <person name="Swayne D.E."/>
        </authorList>
    </citation>
    <scope>NUCLEOTIDE SEQUENCE [LARGE SCALE GENOMIC DNA]</scope>
    <source>
        <strain evidence="1 2">DSM 13146</strain>
    </source>
</reference>
<protein>
    <submittedName>
        <fullName evidence="1">Uncharacterized protein</fullName>
    </submittedName>
</protein>
<evidence type="ECO:0000313" key="2">
    <source>
        <dbReference type="Proteomes" id="UP000192783"/>
    </source>
</evidence>
<name>A0A1W1XVP2_9BACT</name>
<keyword evidence="2" id="KW-1185">Reference proteome</keyword>
<gene>
    <name evidence="1" type="ORF">SAMN02746041_03018</name>
</gene>
<accession>A0A1W1XVP2</accession>
<proteinExistence type="predicted"/>
<evidence type="ECO:0000313" key="1">
    <source>
        <dbReference type="EMBL" id="SMC27621.1"/>
    </source>
</evidence>
<dbReference type="AlphaFoldDB" id="A0A1W1XVP2"/>
<sequence>MSDELEKEYEKSHYMAQRHFRKDVGGFRDRRRLELEDLLRVEQEKPEDLQDKDKIQWILDELAAMQDEPR</sequence>